<keyword evidence="12" id="KW-1185">Reference proteome</keyword>
<dbReference type="SUPFAM" id="SSF53738">
    <property type="entry name" value="Phosphoglucomutase, first 3 domains"/>
    <property type="match status" value="3"/>
</dbReference>
<reference evidence="11 12" key="1">
    <citation type="submission" date="2019-02" db="EMBL/GenBank/DDBJ databases">
        <title>Deep-cultivation of Planctomycetes and their phenomic and genomic characterization uncovers novel biology.</title>
        <authorList>
            <person name="Wiegand S."/>
            <person name="Jogler M."/>
            <person name="Boedeker C."/>
            <person name="Pinto D."/>
            <person name="Vollmers J."/>
            <person name="Rivas-Marin E."/>
            <person name="Kohn T."/>
            <person name="Peeters S.H."/>
            <person name="Heuer A."/>
            <person name="Rast P."/>
            <person name="Oberbeckmann S."/>
            <person name="Bunk B."/>
            <person name="Jeske O."/>
            <person name="Meyerdierks A."/>
            <person name="Storesund J.E."/>
            <person name="Kallscheuer N."/>
            <person name="Luecker S."/>
            <person name="Lage O.M."/>
            <person name="Pohl T."/>
            <person name="Merkel B.J."/>
            <person name="Hornburger P."/>
            <person name="Mueller R.-W."/>
            <person name="Bruemmer F."/>
            <person name="Labrenz M."/>
            <person name="Spormann A.M."/>
            <person name="Op den Camp H."/>
            <person name="Overmann J."/>
            <person name="Amann R."/>
            <person name="Jetten M.S.M."/>
            <person name="Mascher T."/>
            <person name="Medema M.H."/>
            <person name="Devos D.P."/>
            <person name="Kaster A.-K."/>
            <person name="Ovreas L."/>
            <person name="Rohde M."/>
            <person name="Galperin M.Y."/>
            <person name="Jogler C."/>
        </authorList>
    </citation>
    <scope>NUCLEOTIDE SEQUENCE [LARGE SCALE GENOMIC DNA]</scope>
    <source>
        <strain evidence="11 12">KS4</strain>
    </source>
</reference>
<dbReference type="Proteomes" id="UP000317369">
    <property type="component" value="Chromosome"/>
</dbReference>
<name>A0A517YWQ9_9BACT</name>
<keyword evidence="4" id="KW-0479">Metal-binding</keyword>
<dbReference type="InterPro" id="IPR005845">
    <property type="entry name" value="A-D-PHexomutase_a/b/a-II"/>
</dbReference>
<dbReference type="InterPro" id="IPR036900">
    <property type="entry name" value="A-D-PHexomutase_C_sf"/>
</dbReference>
<evidence type="ECO:0000259" key="9">
    <source>
        <dbReference type="Pfam" id="PF02879"/>
    </source>
</evidence>
<dbReference type="PRINTS" id="PR00509">
    <property type="entry name" value="PGMPMM"/>
</dbReference>
<dbReference type="InterPro" id="IPR005843">
    <property type="entry name" value="A-D-PHexomutase_C"/>
</dbReference>
<feature type="domain" description="Alpha-D-phosphohexomutase alpha/beta/alpha" evidence="8">
    <location>
        <begin position="4"/>
        <end position="137"/>
    </location>
</feature>
<dbReference type="Pfam" id="PF02879">
    <property type="entry name" value="PGM_PMM_II"/>
    <property type="match status" value="1"/>
</dbReference>
<dbReference type="SUPFAM" id="SSF55957">
    <property type="entry name" value="Phosphoglucomutase, C-terminal domain"/>
    <property type="match status" value="1"/>
</dbReference>
<evidence type="ECO:0000256" key="4">
    <source>
        <dbReference type="ARBA" id="ARBA00022723"/>
    </source>
</evidence>
<evidence type="ECO:0000256" key="6">
    <source>
        <dbReference type="ARBA" id="ARBA00023235"/>
    </source>
</evidence>
<dbReference type="Gene3D" id="3.40.120.10">
    <property type="entry name" value="Alpha-D-Glucose-1,6-Bisphosphate, subunit A, domain 3"/>
    <property type="match status" value="3"/>
</dbReference>
<organism evidence="11 12">
    <name type="scientific">Poriferisphaera corsica</name>
    <dbReference type="NCBI Taxonomy" id="2528020"/>
    <lineage>
        <taxon>Bacteria</taxon>
        <taxon>Pseudomonadati</taxon>
        <taxon>Planctomycetota</taxon>
        <taxon>Phycisphaerae</taxon>
        <taxon>Phycisphaerales</taxon>
        <taxon>Phycisphaeraceae</taxon>
        <taxon>Poriferisphaera</taxon>
    </lineage>
</organism>
<evidence type="ECO:0000256" key="5">
    <source>
        <dbReference type="ARBA" id="ARBA00022842"/>
    </source>
</evidence>
<feature type="domain" description="Alpha-D-phosphohexomutase C-terminal" evidence="7">
    <location>
        <begin position="375"/>
        <end position="448"/>
    </location>
</feature>
<keyword evidence="3" id="KW-0597">Phosphoprotein</keyword>
<keyword evidence="5" id="KW-0460">Magnesium</keyword>
<gene>
    <name evidence="11" type="primary">algC</name>
    <name evidence="11" type="ORF">KS4_27130</name>
</gene>
<dbReference type="EMBL" id="CP036425">
    <property type="protein sequence ID" value="QDU34642.1"/>
    <property type="molecule type" value="Genomic_DNA"/>
</dbReference>
<proteinExistence type="inferred from homology"/>
<evidence type="ECO:0000259" key="8">
    <source>
        <dbReference type="Pfam" id="PF02878"/>
    </source>
</evidence>
<dbReference type="PANTHER" id="PTHR43771:SF1">
    <property type="entry name" value="PHOSPHOMANNOMUTASE"/>
    <property type="match status" value="1"/>
</dbReference>
<dbReference type="KEGG" id="pcor:KS4_27130"/>
<dbReference type="PANTHER" id="PTHR43771">
    <property type="entry name" value="PHOSPHOMANNOMUTASE"/>
    <property type="match status" value="1"/>
</dbReference>
<keyword evidence="6 11" id="KW-0413">Isomerase</keyword>
<dbReference type="OrthoDB" id="9806956at2"/>
<evidence type="ECO:0000259" key="7">
    <source>
        <dbReference type="Pfam" id="PF00408"/>
    </source>
</evidence>
<evidence type="ECO:0000259" key="10">
    <source>
        <dbReference type="Pfam" id="PF02880"/>
    </source>
</evidence>
<accession>A0A517YWQ9</accession>
<dbReference type="Gene3D" id="3.30.310.50">
    <property type="entry name" value="Alpha-D-phosphohexomutase, C-terminal domain"/>
    <property type="match status" value="1"/>
</dbReference>
<dbReference type="AlphaFoldDB" id="A0A517YWQ9"/>
<dbReference type="Pfam" id="PF00408">
    <property type="entry name" value="PGM_PMM_IV"/>
    <property type="match status" value="1"/>
</dbReference>
<evidence type="ECO:0000256" key="3">
    <source>
        <dbReference type="ARBA" id="ARBA00022553"/>
    </source>
</evidence>
<dbReference type="GO" id="GO:0004614">
    <property type="term" value="F:phosphoglucomutase activity"/>
    <property type="evidence" value="ECO:0007669"/>
    <property type="project" value="UniProtKB-EC"/>
</dbReference>
<evidence type="ECO:0000313" key="12">
    <source>
        <dbReference type="Proteomes" id="UP000317369"/>
    </source>
</evidence>
<dbReference type="InterPro" id="IPR005844">
    <property type="entry name" value="A-D-PHexomutase_a/b/a-I"/>
</dbReference>
<dbReference type="EC" id="5.4.2.2" evidence="11"/>
<evidence type="ECO:0000256" key="2">
    <source>
        <dbReference type="ARBA" id="ARBA00010231"/>
    </source>
</evidence>
<feature type="domain" description="Alpha-D-phosphohexomutase alpha/beta/alpha" evidence="10">
    <location>
        <begin position="261"/>
        <end position="370"/>
    </location>
</feature>
<feature type="domain" description="Alpha-D-phosphohexomutase alpha/beta/alpha" evidence="9">
    <location>
        <begin position="157"/>
        <end position="255"/>
    </location>
</feature>
<protein>
    <submittedName>
        <fullName evidence="11">Phosphomannomutase/phosphoglucomutase</fullName>
        <ecNumber evidence="11">5.4.2.2</ecNumber>
    </submittedName>
</protein>
<dbReference type="InterPro" id="IPR016055">
    <property type="entry name" value="A-D-PHexomutase_a/b/a-I/II/III"/>
</dbReference>
<dbReference type="GO" id="GO:0005975">
    <property type="term" value="P:carbohydrate metabolic process"/>
    <property type="evidence" value="ECO:0007669"/>
    <property type="project" value="InterPro"/>
</dbReference>
<dbReference type="InterPro" id="IPR005841">
    <property type="entry name" value="Alpha-D-phosphohexomutase_SF"/>
</dbReference>
<dbReference type="InterPro" id="IPR005846">
    <property type="entry name" value="A-D-PHexomutase_a/b/a-III"/>
</dbReference>
<dbReference type="RefSeq" id="WP_145078781.1">
    <property type="nucleotide sequence ID" value="NZ_CP036425.1"/>
</dbReference>
<dbReference type="Pfam" id="PF02880">
    <property type="entry name" value="PGM_PMM_III"/>
    <property type="match status" value="1"/>
</dbReference>
<dbReference type="Pfam" id="PF02878">
    <property type="entry name" value="PGM_PMM_I"/>
    <property type="match status" value="1"/>
</dbReference>
<comment type="similarity">
    <text evidence="2">Belongs to the phosphohexose mutase family.</text>
</comment>
<sequence length="459" mass="50219">MIGNIFKAYDVRATYPEPLNEEAAWCVGYGTGEYLKKNNGGETGLVLVSRDMRPHSPGLCKAMSEGIRATGMDVVDLGMCDTSFMYFAVPYLKAVGGVQTTASHNPINYNGFKISKDGARPVGADTGLKEIEAIAKAFEGEKPEPTGSFEVKDLWAEYRKHIQKFLVPLTKPMKVFVDGSNGMAGKLVPEAFFDVENLEISDVYFEMGNGFVHEPNPLVAENMIPTQEGVKKIGAVAGACFDGDADRCMVVDETGEVVGCDHMTAMLAEYYFAKDNPGTTIVYDLRSSKVVEETIARLGMKAKKSKVGHVNMKAALRETEGAFGGELSGHFYFRDNNYADSGAITFACVLSVLEQTGKKLSELVEPYRKYPQSGEINFEVEDKVGVMNLLKDKYASVATVEELDGVSIDAFDGEGWWFNVRASNTEPLLRLNAEAKDKVTLDKLLKELEPHLGTPAEGH</sequence>
<dbReference type="GO" id="GO:0046872">
    <property type="term" value="F:metal ion binding"/>
    <property type="evidence" value="ECO:0007669"/>
    <property type="project" value="UniProtKB-KW"/>
</dbReference>
<comment type="cofactor">
    <cofactor evidence="1">
        <name>Mg(2+)</name>
        <dbReference type="ChEBI" id="CHEBI:18420"/>
    </cofactor>
</comment>
<evidence type="ECO:0000256" key="1">
    <source>
        <dbReference type="ARBA" id="ARBA00001946"/>
    </source>
</evidence>
<dbReference type="CDD" id="cd03089">
    <property type="entry name" value="PMM_PGM"/>
    <property type="match status" value="1"/>
</dbReference>
<evidence type="ECO:0000313" key="11">
    <source>
        <dbReference type="EMBL" id="QDU34642.1"/>
    </source>
</evidence>